<name>A0A445MDR1_ENSVE</name>
<accession>A0A445MDR1</accession>
<protein>
    <submittedName>
        <fullName evidence="3">Uncharacterized protein</fullName>
    </submittedName>
</protein>
<proteinExistence type="predicted"/>
<feature type="region of interest" description="Disordered" evidence="1">
    <location>
        <begin position="108"/>
        <end position="128"/>
    </location>
</feature>
<dbReference type="AlphaFoldDB" id="A0A445MDR1"/>
<organism evidence="3">
    <name type="scientific">Ensete ventricosum</name>
    <name type="common">Abyssinian banana</name>
    <name type="synonym">Musa ensete</name>
    <dbReference type="NCBI Taxonomy" id="4639"/>
    <lineage>
        <taxon>Eukaryota</taxon>
        <taxon>Viridiplantae</taxon>
        <taxon>Streptophyta</taxon>
        <taxon>Embryophyta</taxon>
        <taxon>Tracheophyta</taxon>
        <taxon>Spermatophyta</taxon>
        <taxon>Magnoliopsida</taxon>
        <taxon>Liliopsida</taxon>
        <taxon>Zingiberales</taxon>
        <taxon>Musaceae</taxon>
        <taxon>Ensete</taxon>
    </lineage>
</organism>
<reference evidence="3" key="1">
    <citation type="journal article" date="2018" name="Data Brief">
        <title>Genome sequence data from 17 accessions of Ensete ventricosum, a staple food crop for millions in Ethiopia.</title>
        <authorList>
            <person name="Yemataw Z."/>
            <person name="Muzemil S."/>
            <person name="Ambachew D."/>
            <person name="Tripathi L."/>
            <person name="Tesfaye K."/>
            <person name="Chala A."/>
            <person name="Farbos A."/>
            <person name="O'Neill P."/>
            <person name="Moore K."/>
            <person name="Grant M."/>
            <person name="Studholme D.J."/>
        </authorList>
    </citation>
    <scope>NUCLEOTIDE SEQUENCE [LARGE SCALE GENOMIC DNA]</scope>
    <source>
        <tissue evidence="3">Leaf</tissue>
    </source>
</reference>
<feature type="signal peptide" evidence="2">
    <location>
        <begin position="1"/>
        <end position="23"/>
    </location>
</feature>
<gene>
    <name evidence="3" type="ORF">BHM03_00012754</name>
</gene>
<dbReference type="Proteomes" id="UP000290560">
    <property type="component" value="Unassembled WGS sequence"/>
</dbReference>
<feature type="chain" id="PRO_5019280260" evidence="2">
    <location>
        <begin position="24"/>
        <end position="451"/>
    </location>
</feature>
<dbReference type="EMBL" id="KV875668">
    <property type="protein sequence ID" value="RZR72339.1"/>
    <property type="molecule type" value="Genomic_DNA"/>
</dbReference>
<keyword evidence="2" id="KW-0732">Signal</keyword>
<evidence type="ECO:0000256" key="2">
    <source>
        <dbReference type="SAM" id="SignalP"/>
    </source>
</evidence>
<sequence>MCHRSPSPVGSIIALLLLWGALAAHPSPACNRRDPTLILCLRPSLSQLLHLLGDAASALHPSPPDTTSTQTALPSLAQTASPTPPPTSLISSTYRFAFSHPNTLTDATSSPIEHAPKAGAVGASNGSGQAEESIRSRRMAVHLSRGIEPLIVECTPDAYLEDPLLSRFGSHKIVERYSSGSDLDAYLAKVNKHTRTHPLVDLLTVASDLSVAPSEWTNVPHVDHGGSKALEEGALVACKAVDGGNSGGPAGREELLVGLQQPLVTLQVGEVVVVEGVGRGEVEIVEGCAVSSLGAVLLQSRQVGGVQRRVRAAGAAEVVEPAAEEAALRAAELKALPDKATRSVSSRPTSENFCLRVSKSSKGLGMLLAAVGIYQVDGSFGSEGEDVSAGNDARANVLHRGLDVVDHIEPSHRVLVRQRVLLALYAVTVIQQNGTVATLQHNTATVHAAHD</sequence>
<evidence type="ECO:0000256" key="1">
    <source>
        <dbReference type="SAM" id="MobiDB-lite"/>
    </source>
</evidence>
<evidence type="ECO:0000313" key="3">
    <source>
        <dbReference type="EMBL" id="RZR72339.1"/>
    </source>
</evidence>